<dbReference type="InterPro" id="IPR015797">
    <property type="entry name" value="NUDIX_hydrolase-like_dom_sf"/>
</dbReference>
<dbReference type="PANTHER" id="PTHR11839:SF18">
    <property type="entry name" value="NUDIX HYDROLASE DOMAIN-CONTAINING PROTEIN"/>
    <property type="match status" value="1"/>
</dbReference>
<evidence type="ECO:0000256" key="7">
    <source>
        <dbReference type="ARBA" id="ARBA00032272"/>
    </source>
</evidence>
<dbReference type="InterPro" id="IPR020084">
    <property type="entry name" value="NUDIX_hydrolase_CS"/>
</dbReference>
<dbReference type="Proteomes" id="UP000196531">
    <property type="component" value="Unassembled WGS sequence"/>
</dbReference>
<dbReference type="PROSITE" id="PS00893">
    <property type="entry name" value="NUDIX_BOX"/>
    <property type="match status" value="1"/>
</dbReference>
<evidence type="ECO:0000256" key="3">
    <source>
        <dbReference type="ARBA" id="ARBA00007275"/>
    </source>
</evidence>
<feature type="domain" description="Nudix hydrolase" evidence="8">
    <location>
        <begin position="40"/>
        <end position="176"/>
    </location>
</feature>
<evidence type="ECO:0000256" key="2">
    <source>
        <dbReference type="ARBA" id="ARBA00001946"/>
    </source>
</evidence>
<dbReference type="Pfam" id="PF00293">
    <property type="entry name" value="NUDIX"/>
    <property type="match status" value="1"/>
</dbReference>
<dbReference type="InterPro" id="IPR000086">
    <property type="entry name" value="NUDIX_hydrolase_dom"/>
</dbReference>
<dbReference type="Gene3D" id="3.90.79.10">
    <property type="entry name" value="Nucleoside Triphosphate Pyrophosphohydrolase"/>
    <property type="match status" value="1"/>
</dbReference>
<name>A0A1Y5F8R4_9BACT</name>
<accession>A0A1Y5F8R4</accession>
<evidence type="ECO:0000256" key="4">
    <source>
        <dbReference type="ARBA" id="ARBA00016377"/>
    </source>
</evidence>
<evidence type="ECO:0000313" key="10">
    <source>
        <dbReference type="Proteomes" id="UP000196531"/>
    </source>
</evidence>
<evidence type="ECO:0000256" key="5">
    <source>
        <dbReference type="ARBA" id="ARBA00022801"/>
    </source>
</evidence>
<dbReference type="PROSITE" id="PS51462">
    <property type="entry name" value="NUDIX"/>
    <property type="match status" value="1"/>
</dbReference>
<comment type="similarity">
    <text evidence="3">Belongs to the Nudix hydrolase family. NudK subfamily.</text>
</comment>
<comment type="cofactor">
    <cofactor evidence="2">
        <name>Mg(2+)</name>
        <dbReference type="ChEBI" id="CHEBI:18420"/>
    </cofactor>
</comment>
<organism evidence="9 10">
    <name type="scientific">Halobacteriovorax marinus</name>
    <dbReference type="NCBI Taxonomy" id="97084"/>
    <lineage>
        <taxon>Bacteria</taxon>
        <taxon>Pseudomonadati</taxon>
        <taxon>Bdellovibrionota</taxon>
        <taxon>Bacteriovoracia</taxon>
        <taxon>Bacteriovoracales</taxon>
        <taxon>Halobacteriovoraceae</taxon>
        <taxon>Halobacteriovorax</taxon>
    </lineage>
</organism>
<evidence type="ECO:0000313" key="9">
    <source>
        <dbReference type="EMBL" id="OUR93560.1"/>
    </source>
</evidence>
<gene>
    <name evidence="9" type="ORF">A9Q84_19015</name>
</gene>
<protein>
    <recommendedName>
        <fullName evidence="4">GDP-mannose pyrophosphatase</fullName>
    </recommendedName>
    <alternativeName>
        <fullName evidence="6">GDP-mannose hydrolase</fullName>
    </alternativeName>
    <alternativeName>
        <fullName evidence="7">GDPMK</fullName>
    </alternativeName>
</protein>
<dbReference type="CDD" id="cd03424">
    <property type="entry name" value="NUDIX_ADPRase_Nudt5_UGPPase_Nudt14"/>
    <property type="match status" value="1"/>
</dbReference>
<sequence>MLDKWKVLKRETYRHSPFRAIEDVTYELPNGEHSIFSLKKEGAVVAVMAIDSNEQVILARQYRPGPSEILDELPGGGIDGNETPLDAAKRELLEETGFMSEDWTLLGTPLECAYSTITRYAYLAKSCRKVTELDLDETEYIEVVYKSIDDFFSQVRKGDCSDPEVGWMALYEYGYLSKK</sequence>
<keyword evidence="5" id="KW-0378">Hydrolase</keyword>
<dbReference type="GO" id="GO:0006753">
    <property type="term" value="P:nucleoside phosphate metabolic process"/>
    <property type="evidence" value="ECO:0007669"/>
    <property type="project" value="TreeGrafter"/>
</dbReference>
<evidence type="ECO:0000256" key="1">
    <source>
        <dbReference type="ARBA" id="ARBA00000847"/>
    </source>
</evidence>
<evidence type="ECO:0000259" key="8">
    <source>
        <dbReference type="PROSITE" id="PS51462"/>
    </source>
</evidence>
<proteinExistence type="inferred from homology"/>
<comment type="catalytic activity">
    <reaction evidence="1">
        <text>GDP-alpha-D-mannose + H2O = alpha-D-mannose 1-phosphate + GMP + 2 H(+)</text>
        <dbReference type="Rhea" id="RHEA:27978"/>
        <dbReference type="ChEBI" id="CHEBI:15377"/>
        <dbReference type="ChEBI" id="CHEBI:15378"/>
        <dbReference type="ChEBI" id="CHEBI:57527"/>
        <dbReference type="ChEBI" id="CHEBI:58115"/>
        <dbReference type="ChEBI" id="CHEBI:58409"/>
    </reaction>
</comment>
<evidence type="ECO:0000256" key="6">
    <source>
        <dbReference type="ARBA" id="ARBA00032162"/>
    </source>
</evidence>
<reference evidence="10" key="1">
    <citation type="journal article" date="2017" name="Proc. Natl. Acad. Sci. U.S.A.">
        <title>Simulation of Deepwater Horizon oil plume reveals substrate specialization within a complex community of hydrocarbon-degraders.</title>
        <authorList>
            <person name="Hu P."/>
            <person name="Dubinsky E.A."/>
            <person name="Probst A.J."/>
            <person name="Wang J."/>
            <person name="Sieber C.M.K."/>
            <person name="Tom L.M."/>
            <person name="Gardinali P."/>
            <person name="Banfield J.F."/>
            <person name="Atlas R.M."/>
            <person name="Andersen G.L."/>
        </authorList>
    </citation>
    <scope>NUCLEOTIDE SEQUENCE [LARGE SCALE GENOMIC DNA]</scope>
</reference>
<dbReference type="AlphaFoldDB" id="A0A1Y5F8R4"/>
<dbReference type="SUPFAM" id="SSF55811">
    <property type="entry name" value="Nudix"/>
    <property type="match status" value="1"/>
</dbReference>
<comment type="caution">
    <text evidence="9">The sequence shown here is derived from an EMBL/GenBank/DDBJ whole genome shotgun (WGS) entry which is preliminary data.</text>
</comment>
<dbReference type="GO" id="GO:0019693">
    <property type="term" value="P:ribose phosphate metabolic process"/>
    <property type="evidence" value="ECO:0007669"/>
    <property type="project" value="TreeGrafter"/>
</dbReference>
<dbReference type="GO" id="GO:0016787">
    <property type="term" value="F:hydrolase activity"/>
    <property type="evidence" value="ECO:0007669"/>
    <property type="project" value="UniProtKB-KW"/>
</dbReference>
<dbReference type="EMBL" id="MAAO01000015">
    <property type="protein sequence ID" value="OUR93560.1"/>
    <property type="molecule type" value="Genomic_DNA"/>
</dbReference>
<dbReference type="PANTHER" id="PTHR11839">
    <property type="entry name" value="UDP/ADP-SUGAR PYROPHOSPHATASE"/>
    <property type="match status" value="1"/>
</dbReference>